<reference evidence="2 3" key="1">
    <citation type="submission" date="2020-01" db="EMBL/GenBank/DDBJ databases">
        <title>Insect and environment-associated Actinomycetes.</title>
        <authorList>
            <person name="Currrie C."/>
            <person name="Chevrette M."/>
            <person name="Carlson C."/>
            <person name="Stubbendieck R."/>
            <person name="Wendt-Pienkowski E."/>
        </authorList>
    </citation>
    <scope>NUCLEOTIDE SEQUENCE [LARGE SCALE GENOMIC DNA]</scope>
    <source>
        <strain evidence="2 3">SID11342</strain>
    </source>
</reference>
<gene>
    <name evidence="2" type="ORF">G3I29_25650</name>
</gene>
<dbReference type="AlphaFoldDB" id="A0A6N9U9T0"/>
<evidence type="ECO:0000256" key="1">
    <source>
        <dbReference type="SAM" id="MobiDB-lite"/>
    </source>
</evidence>
<evidence type="ECO:0000313" key="2">
    <source>
        <dbReference type="EMBL" id="NEA18823.1"/>
    </source>
</evidence>
<comment type="caution">
    <text evidence="2">The sequence shown here is derived from an EMBL/GenBank/DDBJ whole genome shotgun (WGS) entry which is preliminary data.</text>
</comment>
<dbReference type="EMBL" id="JAAGLQ010000544">
    <property type="protein sequence ID" value="NEA18823.1"/>
    <property type="molecule type" value="Genomic_DNA"/>
</dbReference>
<name>A0A6N9U9T0_STRHA</name>
<dbReference type="Proteomes" id="UP000471293">
    <property type="component" value="Unassembled WGS sequence"/>
</dbReference>
<feature type="compositionally biased region" description="Basic and acidic residues" evidence="1">
    <location>
        <begin position="104"/>
        <end position="114"/>
    </location>
</feature>
<feature type="region of interest" description="Disordered" evidence="1">
    <location>
        <begin position="95"/>
        <end position="114"/>
    </location>
</feature>
<proteinExistence type="predicted"/>
<accession>A0A6N9U9T0</accession>
<sequence length="114" mass="11325">MSQSLPPVAPSVTAELVAALSPRLSKRLDGGVGKLAGLPVVRDGDTVRIALDDTTALELHAPGGVVRSADAIRCGCLLAPACLHRAAVASVAPIAASGPGTDTADPHADHPSPP</sequence>
<evidence type="ECO:0000313" key="3">
    <source>
        <dbReference type="Proteomes" id="UP000471293"/>
    </source>
</evidence>
<protein>
    <recommendedName>
        <fullName evidence="4">SWIM-type domain-containing protein</fullName>
    </recommendedName>
</protein>
<organism evidence="2 3">
    <name type="scientific">Streptomyces halstedii</name>
    <dbReference type="NCBI Taxonomy" id="1944"/>
    <lineage>
        <taxon>Bacteria</taxon>
        <taxon>Bacillati</taxon>
        <taxon>Actinomycetota</taxon>
        <taxon>Actinomycetes</taxon>
        <taxon>Kitasatosporales</taxon>
        <taxon>Streptomycetaceae</taxon>
        <taxon>Streptomyces</taxon>
    </lineage>
</organism>
<evidence type="ECO:0008006" key="4">
    <source>
        <dbReference type="Google" id="ProtNLM"/>
    </source>
</evidence>
<feature type="non-terminal residue" evidence="2">
    <location>
        <position position="114"/>
    </location>
</feature>